<dbReference type="HOGENOM" id="CLU_390742_0_0_11"/>
<reference evidence="1 2" key="3">
    <citation type="journal article" date="2010" name="Sequencing">
        <title>Complete Genome Sequence of Rothia mucilaginosa DY-18: A Clinical Isolate with Dense Meshwork-Like Structures from a Persistent Apical Periodontitis Lesion.</title>
        <authorList>
            <person name="Yamane K."/>
            <person name="Nambu T."/>
            <person name="Yamanaka T."/>
            <person name="Mashimo C."/>
            <person name="Sugimori C."/>
            <person name="Leung K.-P."/>
            <person name="Fukushima H."/>
        </authorList>
    </citation>
    <scope>NUCLEOTIDE SEQUENCE [LARGE SCALE GENOMIC DNA]</scope>
    <source>
        <strain evidence="1 2">DY-18</strain>
    </source>
</reference>
<dbReference type="KEGG" id="rmu:RMDY18_05350"/>
<dbReference type="Proteomes" id="UP000001883">
    <property type="component" value="Chromosome"/>
</dbReference>
<name>D2NRU1_ROTMD</name>
<sequence>MRPVKPKGSSDRAVGMVIVYLSDAGFIGEKLSLYVAYVKMRYEPVCSHPTRWFERKREQLTFYSKPLKISLLRSTHSKRPSAGGCRQVLAPFERERARAYRQRVPGTASMVEGGGTGHTHYLVFFSFFGLLNHQGLGGQHQSRDGGGVLQGRTGHLHRVNHTGFDEVHVLAGLGVEAVTHGQLGDLGDDDVAVFASVLSDPAQRLNQGSANDLYTHVCVVVAQVHAVQCLQRVNQCGTATGDDALFQSGTGGGHSVLDAVLAFLRLNLGCGTDLDDAHAAGELSQALLELLAVPFGIHALNFAAQLLHAVLDGLGVSAAVHDGGVGLGHGHAACRTQVLQGDLRQVNAELAGHDGTTGQDREVLHDGLAAVAETGGLQSNHVDGAAQLVHDQGGERLTVNVFCDDGQRLLRLNDLLEHGHDFCDGGNLALVEQHEAVLQHCFAALSVGDEGGREVALVELHTLGDLQLNLSGGTVLDGDDAVLADLLEGASQQLTNLLGLRGDSGDVRHLGALHGTCVLEQACGDSLHGRLDAALDVGGSRTAGHVAQALVHQRLREHGCGGGAVTGNVIGLGGDFLRQLGTQVLVRVVQFNLAGNGHAVVGDDGCTPLLVEHNVAPARAEGYLDRVCQLIDASLQGLAGGIVEFKLLSHVFATPSASQKGNFEGQMIAHAPYRMSGTAHEHLKVISRRLPERRVRRESGTLRPGT</sequence>
<accession>D2NRU1</accession>
<organism evidence="1 2">
    <name type="scientific">Rothia mucilaginosa (strain DY-18)</name>
    <name type="common">Stomatococcus mucilaginosus</name>
    <dbReference type="NCBI Taxonomy" id="680646"/>
    <lineage>
        <taxon>Bacteria</taxon>
        <taxon>Bacillati</taxon>
        <taxon>Actinomycetota</taxon>
        <taxon>Actinomycetes</taxon>
        <taxon>Micrococcales</taxon>
        <taxon>Micrococcaceae</taxon>
        <taxon>Rothia</taxon>
    </lineage>
</organism>
<dbReference type="EMBL" id="AP011540">
    <property type="protein sequence ID" value="BAI64367.1"/>
    <property type="molecule type" value="Genomic_DNA"/>
</dbReference>
<dbReference type="eggNOG" id="ENOG5030DSN">
    <property type="taxonomic scope" value="Bacteria"/>
</dbReference>
<evidence type="ECO:0000313" key="2">
    <source>
        <dbReference type="Proteomes" id="UP000001883"/>
    </source>
</evidence>
<gene>
    <name evidence="1" type="ordered locus">RMDY18_05350</name>
</gene>
<protein>
    <submittedName>
        <fullName evidence="1">Archaeal DNA polymerase II, large subunit</fullName>
    </submittedName>
</protein>
<reference evidence="1 2" key="2">
    <citation type="journal article" date="2010" name="J Osaka Dent Univ">
        <title>Isolation and identification of Rothia mucilaginosa from persistent apical periodontitis lesions.</title>
        <authorList>
            <person name="Yamane K."/>
            <person name="Yoshida M."/>
            <person name="Fujihira T."/>
            <person name="Baba T."/>
            <person name="Tsuji N."/>
            <person name="Hayashi H."/>
            <person name="Sugimori C."/>
            <person name="Yamanaka T."/>
            <person name="Mashimo C."/>
            <person name="Nambu T."/>
            <person name="Kawai H."/>
            <person name="Fukushima H."/>
        </authorList>
    </citation>
    <scope>NUCLEOTIDE SEQUENCE [LARGE SCALE GENOMIC DNA]</scope>
    <source>
        <strain evidence="1 2">DY-18</strain>
    </source>
</reference>
<dbReference type="AlphaFoldDB" id="D2NRU1"/>
<proteinExistence type="predicted"/>
<evidence type="ECO:0000313" key="1">
    <source>
        <dbReference type="EMBL" id="BAI64367.1"/>
    </source>
</evidence>
<keyword evidence="2" id="KW-1185">Reference proteome</keyword>
<dbReference type="AntiFam" id="ANF00222">
    <property type="entry name" value="Shadow ORF (opposite groL1)"/>
</dbReference>
<reference evidence="2" key="1">
    <citation type="submission" date="2009-07" db="EMBL/GenBank/DDBJ databases">
        <title>Complete genome sequence of Rothia mucilaginosa DJ.</title>
        <authorList>
            <person name="Yamane K."/>
            <person name="Nambu T."/>
            <person name="Mashimo C."/>
            <person name="Sugimori C."/>
            <person name="Yamanaka T."/>
            <person name="Leung K."/>
            <person name="Fukushima H."/>
        </authorList>
    </citation>
    <scope>NUCLEOTIDE SEQUENCE [LARGE SCALE GENOMIC DNA]</scope>
    <source>
        <strain evidence="2">DY-18</strain>
    </source>
</reference>